<dbReference type="EMBL" id="BGZK01000095">
    <property type="protein sequence ID" value="GBP18278.1"/>
    <property type="molecule type" value="Genomic_DNA"/>
</dbReference>
<comment type="caution">
    <text evidence="1">The sequence shown here is derived from an EMBL/GenBank/DDBJ whole genome shotgun (WGS) entry which is preliminary data.</text>
</comment>
<name>A0A4C1TWH5_EUMVA</name>
<keyword evidence="2" id="KW-1185">Reference proteome</keyword>
<dbReference type="AlphaFoldDB" id="A0A4C1TWH5"/>
<reference evidence="1 2" key="1">
    <citation type="journal article" date="2019" name="Commun. Biol.">
        <title>The bagworm genome reveals a unique fibroin gene that provides high tensile strength.</title>
        <authorList>
            <person name="Kono N."/>
            <person name="Nakamura H."/>
            <person name="Ohtoshi R."/>
            <person name="Tomita M."/>
            <person name="Numata K."/>
            <person name="Arakawa K."/>
        </authorList>
    </citation>
    <scope>NUCLEOTIDE SEQUENCE [LARGE SCALE GENOMIC DNA]</scope>
</reference>
<gene>
    <name evidence="1" type="ORF">EVAR_9121_1</name>
</gene>
<protein>
    <submittedName>
        <fullName evidence="1">Uncharacterized protein</fullName>
    </submittedName>
</protein>
<evidence type="ECO:0000313" key="1">
    <source>
        <dbReference type="EMBL" id="GBP18278.1"/>
    </source>
</evidence>
<accession>A0A4C1TWH5</accession>
<dbReference type="Proteomes" id="UP000299102">
    <property type="component" value="Unassembled WGS sequence"/>
</dbReference>
<organism evidence="1 2">
    <name type="scientific">Eumeta variegata</name>
    <name type="common">Bagworm moth</name>
    <name type="synonym">Eumeta japonica</name>
    <dbReference type="NCBI Taxonomy" id="151549"/>
    <lineage>
        <taxon>Eukaryota</taxon>
        <taxon>Metazoa</taxon>
        <taxon>Ecdysozoa</taxon>
        <taxon>Arthropoda</taxon>
        <taxon>Hexapoda</taxon>
        <taxon>Insecta</taxon>
        <taxon>Pterygota</taxon>
        <taxon>Neoptera</taxon>
        <taxon>Endopterygota</taxon>
        <taxon>Lepidoptera</taxon>
        <taxon>Glossata</taxon>
        <taxon>Ditrysia</taxon>
        <taxon>Tineoidea</taxon>
        <taxon>Psychidae</taxon>
        <taxon>Oiketicinae</taxon>
        <taxon>Eumeta</taxon>
    </lineage>
</organism>
<sequence length="224" mass="24675">MVFVIVHLEVARRRAGGYVTCAREPAGAARQRRGVGSRRCFASDIRIPCIDGANYDIAFGRYGKYKSTYMSYVCDDYNLDLTCTVTIFTTCSSRQSNLTMDASNLKYTNHSTDEPPLEYSLLDPLAAIAVPGRTTGTTRAAFKHPDVPLSSVLWMITLICASRGRAAAGRRSGQRCIPSFIFNVDRPYFQSGPALGSDPDRILDFDLSIILKFDPGSTFDSDPD</sequence>
<proteinExistence type="predicted"/>
<evidence type="ECO:0000313" key="2">
    <source>
        <dbReference type="Proteomes" id="UP000299102"/>
    </source>
</evidence>